<dbReference type="AlphaFoldDB" id="A0A3M8CPX5"/>
<proteinExistence type="predicted"/>
<evidence type="ECO:0000313" key="2">
    <source>
        <dbReference type="EMBL" id="RNB76935.1"/>
    </source>
</evidence>
<comment type="caution">
    <text evidence="2">The sequence shown here is derived from an EMBL/GenBank/DDBJ whole genome shotgun (WGS) entry which is preliminary data.</text>
</comment>
<dbReference type="Proteomes" id="UP000282028">
    <property type="component" value="Unassembled WGS sequence"/>
</dbReference>
<feature type="transmembrane region" description="Helical" evidence="1">
    <location>
        <begin position="12"/>
        <end position="29"/>
    </location>
</feature>
<protein>
    <submittedName>
        <fullName evidence="2">Uncharacterized protein</fullName>
    </submittedName>
</protein>
<accession>A0A3M8CPX5</accession>
<keyword evidence="1" id="KW-0472">Membrane</keyword>
<organism evidence="2 3">
    <name type="scientific">Brevibacillus invocatus</name>
    <dbReference type="NCBI Taxonomy" id="173959"/>
    <lineage>
        <taxon>Bacteria</taxon>
        <taxon>Bacillati</taxon>
        <taxon>Bacillota</taxon>
        <taxon>Bacilli</taxon>
        <taxon>Bacillales</taxon>
        <taxon>Paenibacillaceae</taxon>
        <taxon>Brevibacillus</taxon>
    </lineage>
</organism>
<keyword evidence="3" id="KW-1185">Reference proteome</keyword>
<name>A0A3M8CPX5_9BACL</name>
<keyword evidence="1" id="KW-1133">Transmembrane helix</keyword>
<reference evidence="2 3" key="1">
    <citation type="submission" date="2018-10" db="EMBL/GenBank/DDBJ databases">
        <title>Phylogenomics of Brevibacillus.</title>
        <authorList>
            <person name="Dunlap C."/>
        </authorList>
    </citation>
    <scope>NUCLEOTIDE SEQUENCE [LARGE SCALE GENOMIC DNA]</scope>
    <source>
        <strain evidence="2 3">JCM 12215</strain>
    </source>
</reference>
<gene>
    <name evidence="2" type="ORF">EDM52_01745</name>
</gene>
<keyword evidence="1" id="KW-0812">Transmembrane</keyword>
<dbReference type="OrthoDB" id="2470598at2"/>
<dbReference type="EMBL" id="RHHR01000003">
    <property type="protein sequence ID" value="RNB76935.1"/>
    <property type="molecule type" value="Genomic_DNA"/>
</dbReference>
<evidence type="ECO:0000256" key="1">
    <source>
        <dbReference type="SAM" id="Phobius"/>
    </source>
</evidence>
<sequence length="67" mass="7685">MEVAGLFTRSLMRIIATSGIVAFIGYLMAPRRKKKGFSLNFKRMPFSMKDVSRMVKASRKLMRAVTR</sequence>
<evidence type="ECO:0000313" key="3">
    <source>
        <dbReference type="Proteomes" id="UP000282028"/>
    </source>
</evidence>